<dbReference type="Gene3D" id="1.20.1740.10">
    <property type="entry name" value="Amino acid/polyamine transporter I"/>
    <property type="match status" value="1"/>
</dbReference>
<feature type="transmembrane region" description="Helical" evidence="5">
    <location>
        <begin position="142"/>
        <end position="162"/>
    </location>
</feature>
<reference evidence="7" key="1">
    <citation type="submission" date="2022-11" db="UniProtKB">
        <authorList>
            <consortium name="WormBaseParasite"/>
        </authorList>
    </citation>
    <scope>IDENTIFICATION</scope>
</reference>
<keyword evidence="6" id="KW-1185">Reference proteome</keyword>
<evidence type="ECO:0000313" key="7">
    <source>
        <dbReference type="WBParaSite" id="PEQ_0001339701-mRNA-1"/>
    </source>
</evidence>
<dbReference type="GO" id="GO:0015179">
    <property type="term" value="F:L-amino acid transmembrane transporter activity"/>
    <property type="evidence" value="ECO:0007669"/>
    <property type="project" value="TreeGrafter"/>
</dbReference>
<dbReference type="AlphaFoldDB" id="A0A914S4Y7"/>
<evidence type="ECO:0000256" key="4">
    <source>
        <dbReference type="ARBA" id="ARBA00023136"/>
    </source>
</evidence>
<evidence type="ECO:0000256" key="2">
    <source>
        <dbReference type="ARBA" id="ARBA00022692"/>
    </source>
</evidence>
<evidence type="ECO:0000256" key="1">
    <source>
        <dbReference type="ARBA" id="ARBA00004141"/>
    </source>
</evidence>
<dbReference type="PANTHER" id="PTHR11785">
    <property type="entry name" value="AMINO ACID TRANSPORTER"/>
    <property type="match status" value="1"/>
</dbReference>
<keyword evidence="4 5" id="KW-0472">Membrane</keyword>
<dbReference type="Proteomes" id="UP000887564">
    <property type="component" value="Unplaced"/>
</dbReference>
<feature type="transmembrane region" description="Helical" evidence="5">
    <location>
        <begin position="115"/>
        <end position="136"/>
    </location>
</feature>
<feature type="transmembrane region" description="Helical" evidence="5">
    <location>
        <begin position="80"/>
        <end position="103"/>
    </location>
</feature>
<keyword evidence="2 5" id="KW-0812">Transmembrane</keyword>
<dbReference type="GO" id="GO:0016020">
    <property type="term" value="C:membrane"/>
    <property type="evidence" value="ECO:0007669"/>
    <property type="project" value="UniProtKB-SubCell"/>
</dbReference>
<name>A0A914S4Y7_PAREQ</name>
<dbReference type="InterPro" id="IPR050598">
    <property type="entry name" value="AminoAcid_Transporter"/>
</dbReference>
<protein>
    <submittedName>
        <fullName evidence="7">Uncharacterized protein</fullName>
    </submittedName>
</protein>
<dbReference type="Pfam" id="PF13520">
    <property type="entry name" value="AA_permease_2"/>
    <property type="match status" value="1"/>
</dbReference>
<organism evidence="6 7">
    <name type="scientific">Parascaris equorum</name>
    <name type="common">Equine roundworm</name>
    <dbReference type="NCBI Taxonomy" id="6256"/>
    <lineage>
        <taxon>Eukaryota</taxon>
        <taxon>Metazoa</taxon>
        <taxon>Ecdysozoa</taxon>
        <taxon>Nematoda</taxon>
        <taxon>Chromadorea</taxon>
        <taxon>Rhabditida</taxon>
        <taxon>Spirurina</taxon>
        <taxon>Ascaridomorpha</taxon>
        <taxon>Ascaridoidea</taxon>
        <taxon>Ascarididae</taxon>
        <taxon>Parascaris</taxon>
    </lineage>
</organism>
<keyword evidence="3 5" id="KW-1133">Transmembrane helix</keyword>
<proteinExistence type="predicted"/>
<evidence type="ECO:0000256" key="3">
    <source>
        <dbReference type="ARBA" id="ARBA00022989"/>
    </source>
</evidence>
<dbReference type="PANTHER" id="PTHR11785:SF528">
    <property type="entry name" value="AMINO ACID TRANSPORTER PROTEIN JHI-21"/>
    <property type="match status" value="1"/>
</dbReference>
<sequence length="217" mass="23898">MLVNLAYFAVLSADEVIDSSAVAVTFAEAVMGPSAVRFRNGQLPELLSMINIPYVTPMPSVIILGFLSVIMLVSSDVYTLINYLSFTESAVVACVVAGLIKLRFTRPQLHRPIKLNLIIPITFFTMCVLLLVFPFFTQPGELFIGLGIISTGVPFYLIFVAWKNKPPLILRPWSKYFNFDCVVDAGFDIICADGRVICSIAAFLHTTYALMAVQGTN</sequence>
<feature type="transmembrane region" description="Helical" evidence="5">
    <location>
        <begin position="52"/>
        <end position="74"/>
    </location>
</feature>
<accession>A0A914S4Y7</accession>
<evidence type="ECO:0000313" key="6">
    <source>
        <dbReference type="Proteomes" id="UP000887564"/>
    </source>
</evidence>
<evidence type="ECO:0000256" key="5">
    <source>
        <dbReference type="SAM" id="Phobius"/>
    </source>
</evidence>
<comment type="subcellular location">
    <subcellularLocation>
        <location evidence="1">Membrane</location>
        <topology evidence="1">Multi-pass membrane protein</topology>
    </subcellularLocation>
</comment>
<dbReference type="WBParaSite" id="PEQ_0001339701-mRNA-1">
    <property type="protein sequence ID" value="PEQ_0001339701-mRNA-1"/>
    <property type="gene ID" value="PEQ_0001339701"/>
</dbReference>
<dbReference type="InterPro" id="IPR002293">
    <property type="entry name" value="AA/rel_permease1"/>
</dbReference>